<reference evidence="1 2" key="1">
    <citation type="journal article" date="2019" name="Genome Biol. Evol.">
        <title>Insights into the evolution of the New World diploid cottons (Gossypium, subgenus Houzingenia) based on genome sequencing.</title>
        <authorList>
            <person name="Grover C.E."/>
            <person name="Arick M.A. 2nd"/>
            <person name="Thrash A."/>
            <person name="Conover J.L."/>
            <person name="Sanders W.S."/>
            <person name="Peterson D.G."/>
            <person name="Frelichowski J.E."/>
            <person name="Scheffler J.A."/>
            <person name="Scheffler B.E."/>
            <person name="Wendel J.F."/>
        </authorList>
    </citation>
    <scope>NUCLEOTIDE SEQUENCE [LARGE SCALE GENOMIC DNA]</scope>
    <source>
        <strain evidence="1">4</strain>
        <tissue evidence="1">Leaf</tissue>
    </source>
</reference>
<keyword evidence="2" id="KW-1185">Reference proteome</keyword>
<protein>
    <submittedName>
        <fullName evidence="1">Uncharacterized protein</fullName>
    </submittedName>
</protein>
<sequence length="32" mass="3731">MFFFCRLSAISSTFLTLQNSIRGGYASRTRIW</sequence>
<dbReference type="EMBL" id="JABEZV010000006">
    <property type="protein sequence ID" value="MBA0712467.1"/>
    <property type="molecule type" value="Genomic_DNA"/>
</dbReference>
<dbReference type="AlphaFoldDB" id="A0A7J8ZKT9"/>
<dbReference type="Proteomes" id="UP000593574">
    <property type="component" value="Unassembled WGS sequence"/>
</dbReference>
<name>A0A7J8ZKT9_9ROSI</name>
<organism evidence="1 2">
    <name type="scientific">Gossypium laxum</name>
    <dbReference type="NCBI Taxonomy" id="34288"/>
    <lineage>
        <taxon>Eukaryota</taxon>
        <taxon>Viridiplantae</taxon>
        <taxon>Streptophyta</taxon>
        <taxon>Embryophyta</taxon>
        <taxon>Tracheophyta</taxon>
        <taxon>Spermatophyta</taxon>
        <taxon>Magnoliopsida</taxon>
        <taxon>eudicotyledons</taxon>
        <taxon>Gunneridae</taxon>
        <taxon>Pentapetalae</taxon>
        <taxon>rosids</taxon>
        <taxon>malvids</taxon>
        <taxon>Malvales</taxon>
        <taxon>Malvaceae</taxon>
        <taxon>Malvoideae</taxon>
        <taxon>Gossypium</taxon>
    </lineage>
</organism>
<gene>
    <name evidence="1" type="ORF">Golax_011569</name>
</gene>
<proteinExistence type="predicted"/>
<comment type="caution">
    <text evidence="1">The sequence shown here is derived from an EMBL/GenBank/DDBJ whole genome shotgun (WGS) entry which is preliminary data.</text>
</comment>
<accession>A0A7J8ZKT9</accession>
<evidence type="ECO:0000313" key="2">
    <source>
        <dbReference type="Proteomes" id="UP000593574"/>
    </source>
</evidence>
<evidence type="ECO:0000313" key="1">
    <source>
        <dbReference type="EMBL" id="MBA0712467.1"/>
    </source>
</evidence>